<evidence type="ECO:0000256" key="17">
    <source>
        <dbReference type="SAM" id="SignalP"/>
    </source>
</evidence>
<dbReference type="InterPro" id="IPR027995">
    <property type="entry name" value="Galactosyl_T_N"/>
</dbReference>
<evidence type="ECO:0000313" key="21">
    <source>
        <dbReference type="Proteomes" id="UP001328107"/>
    </source>
</evidence>
<keyword evidence="11" id="KW-0472">Membrane</keyword>
<feature type="chain" id="PRO_5042835884" description="Beta-1,4-N-acetylgalactosaminyltransferase" evidence="17">
    <location>
        <begin position="21"/>
        <end position="350"/>
    </location>
</feature>
<dbReference type="FunFam" id="3.90.550.10:FF:000037">
    <property type="entry name" value="Beta-1,4-galactosyltransferase 6"/>
    <property type="match status" value="1"/>
</dbReference>
<evidence type="ECO:0000256" key="15">
    <source>
        <dbReference type="ARBA" id="ARBA00084120"/>
    </source>
</evidence>
<feature type="signal peptide" evidence="17">
    <location>
        <begin position="1"/>
        <end position="20"/>
    </location>
</feature>
<keyword evidence="9 16" id="KW-0735">Signal-anchor</keyword>
<evidence type="ECO:0000256" key="6">
    <source>
        <dbReference type="ARBA" id="ARBA00022679"/>
    </source>
</evidence>
<dbReference type="PRINTS" id="PR02050">
    <property type="entry name" value="B14GALTRFASE"/>
</dbReference>
<feature type="domain" description="Galactosyltransferase C-terminal" evidence="18">
    <location>
        <begin position="207"/>
        <end position="284"/>
    </location>
</feature>
<dbReference type="GO" id="GO:0005975">
    <property type="term" value="P:carbohydrate metabolic process"/>
    <property type="evidence" value="ECO:0007669"/>
    <property type="project" value="InterPro"/>
</dbReference>
<evidence type="ECO:0000256" key="5">
    <source>
        <dbReference type="ARBA" id="ARBA00022676"/>
    </source>
</evidence>
<dbReference type="Pfam" id="PF02709">
    <property type="entry name" value="Glyco_transf_7C"/>
    <property type="match status" value="1"/>
</dbReference>
<keyword evidence="21" id="KW-1185">Reference proteome</keyword>
<dbReference type="AlphaFoldDB" id="A0AAN5IGG3"/>
<dbReference type="GO" id="GO:0006688">
    <property type="term" value="P:glycosphingolipid biosynthetic process"/>
    <property type="evidence" value="ECO:0007669"/>
    <property type="project" value="TreeGrafter"/>
</dbReference>
<dbReference type="SUPFAM" id="SSF53448">
    <property type="entry name" value="Nucleotide-diphospho-sugar transferases"/>
    <property type="match status" value="1"/>
</dbReference>
<keyword evidence="8 16" id="KW-0479">Metal-binding</keyword>
<evidence type="ECO:0000256" key="7">
    <source>
        <dbReference type="ARBA" id="ARBA00022692"/>
    </source>
</evidence>
<accession>A0AAN5IGG3</accession>
<protein>
    <recommendedName>
        <fullName evidence="16">Beta-1,4-N-acetylgalactosaminyltransferase</fullName>
        <ecNumber evidence="16">2.4.1.-</ecNumber>
    </recommendedName>
    <alternativeName>
        <fullName evidence="16">Beta-4-GalNAcT</fullName>
    </alternativeName>
</protein>
<dbReference type="PANTHER" id="PTHR19300">
    <property type="entry name" value="BETA-1,4-GALACTOSYLTRANSFERASE"/>
    <property type="match status" value="1"/>
</dbReference>
<evidence type="ECO:0000313" key="20">
    <source>
        <dbReference type="EMBL" id="GMR62896.1"/>
    </source>
</evidence>
<evidence type="ECO:0000256" key="3">
    <source>
        <dbReference type="ARBA" id="ARBA00004922"/>
    </source>
</evidence>
<gene>
    <name evidence="20" type="ORF">PMAYCL1PPCAC_33091</name>
</gene>
<keyword evidence="12" id="KW-1015">Disulfide bond</keyword>
<comment type="similarity">
    <text evidence="4 16">Belongs to the glycosyltransferase 7 family.</text>
</comment>
<evidence type="ECO:0000256" key="9">
    <source>
        <dbReference type="ARBA" id="ARBA00022968"/>
    </source>
</evidence>
<comment type="function">
    <text evidence="16">Catalyzes the transfer of galactose onto proteins or lipids.</text>
</comment>
<feature type="non-terminal residue" evidence="20">
    <location>
        <position position="350"/>
    </location>
</feature>
<comment type="pathway">
    <text evidence="3 16">Protein modification; protein glycosylation.</text>
</comment>
<evidence type="ECO:0000256" key="4">
    <source>
        <dbReference type="ARBA" id="ARBA00005735"/>
    </source>
</evidence>
<keyword evidence="13 16" id="KW-0325">Glycoprotein</keyword>
<sequence>MNPRIKILAIFLSVATLVHVLLDDGAFISYIASFNFDYLKSNDTISEGTNSSLNGSILSSLNDTSFLQNCSETPPGLVGKIRVWMDGPSYHQLEKLYSTTVEKGGRSHPRDCIARHKVAIIVPYRDRDTQLRIMLHNLHALLTKQQLDYGIYVVEQIANQTFNRAKLMNVGFDQAIKEYDWDCFVFHDVDLLPEDDRNLYSCPEQPRHMSVAVDKFNYKLPYAGIFGGISALTKEHFEKINGFSNDYWGWGGEDDDLSTRVSTAGYKISRYPAEIARYKMIKHTHESSNKRNDCRFDIMRKTKRRWMQDGISSLKYNVIEVEKNLLFTKIVVDLLYDESIVTLRKAVPSC</sequence>
<evidence type="ECO:0000256" key="14">
    <source>
        <dbReference type="ARBA" id="ARBA00023211"/>
    </source>
</evidence>
<keyword evidence="10" id="KW-1133">Transmembrane helix</keyword>
<keyword evidence="5 16" id="KW-0328">Glycosyltransferase</keyword>
<evidence type="ECO:0000256" key="16">
    <source>
        <dbReference type="RuleBase" id="RU368121"/>
    </source>
</evidence>
<dbReference type="GO" id="GO:0005794">
    <property type="term" value="C:Golgi apparatus"/>
    <property type="evidence" value="ECO:0007669"/>
    <property type="project" value="TreeGrafter"/>
</dbReference>
<keyword evidence="6 16" id="KW-0808">Transferase</keyword>
<evidence type="ECO:0000256" key="12">
    <source>
        <dbReference type="ARBA" id="ARBA00023157"/>
    </source>
</evidence>
<evidence type="ECO:0000256" key="8">
    <source>
        <dbReference type="ARBA" id="ARBA00022723"/>
    </source>
</evidence>
<evidence type="ECO:0000256" key="11">
    <source>
        <dbReference type="ARBA" id="ARBA00023136"/>
    </source>
</evidence>
<evidence type="ECO:0000259" key="18">
    <source>
        <dbReference type="Pfam" id="PF02709"/>
    </source>
</evidence>
<dbReference type="PANTHER" id="PTHR19300:SF57">
    <property type="entry name" value="BETA-1,4-N-ACETYLGALACTOSAMINYLTRANSFERASE"/>
    <property type="match status" value="1"/>
</dbReference>
<evidence type="ECO:0000259" key="19">
    <source>
        <dbReference type="Pfam" id="PF13733"/>
    </source>
</evidence>
<comment type="subcellular location">
    <subcellularLocation>
        <location evidence="2 16">Membrane</location>
        <topology evidence="2 16">Single-pass type II membrane protein</topology>
    </subcellularLocation>
</comment>
<keyword evidence="14 16" id="KW-0464">Manganese</keyword>
<comment type="cofactor">
    <cofactor evidence="1 16">
        <name>Mn(2+)</name>
        <dbReference type="ChEBI" id="CHEBI:29035"/>
    </cofactor>
</comment>
<dbReference type="EMBL" id="BTRK01000006">
    <property type="protein sequence ID" value="GMR62896.1"/>
    <property type="molecule type" value="Genomic_DNA"/>
</dbReference>
<dbReference type="GO" id="GO:0016020">
    <property type="term" value="C:membrane"/>
    <property type="evidence" value="ECO:0007669"/>
    <property type="project" value="UniProtKB-SubCell"/>
</dbReference>
<dbReference type="Proteomes" id="UP001328107">
    <property type="component" value="Unassembled WGS sequence"/>
</dbReference>
<dbReference type="InterPro" id="IPR003859">
    <property type="entry name" value="Galactosyl_T"/>
</dbReference>
<keyword evidence="17" id="KW-0732">Signal</keyword>
<keyword evidence="7" id="KW-0812">Transmembrane</keyword>
<dbReference type="InterPro" id="IPR029044">
    <property type="entry name" value="Nucleotide-diphossugar_trans"/>
</dbReference>
<proteinExistence type="inferred from homology"/>
<dbReference type="GO" id="GO:0008378">
    <property type="term" value="F:galactosyltransferase activity"/>
    <property type="evidence" value="ECO:0007669"/>
    <property type="project" value="TreeGrafter"/>
</dbReference>
<comment type="caution">
    <text evidence="20">The sequence shown here is derived from an EMBL/GenBank/DDBJ whole genome shotgun (WGS) entry which is preliminary data.</text>
</comment>
<feature type="domain" description="Galactosyltransferase N-terminal" evidence="19">
    <location>
        <begin position="70"/>
        <end position="203"/>
    </location>
</feature>
<keyword evidence="15" id="KW-0978">Insecticide resistance</keyword>
<name>A0AAN5IGG3_9BILA</name>
<dbReference type="GO" id="GO:0046872">
    <property type="term" value="F:metal ion binding"/>
    <property type="evidence" value="ECO:0007669"/>
    <property type="project" value="UniProtKB-UniRule"/>
</dbReference>
<dbReference type="EC" id="2.4.1.-" evidence="16"/>
<evidence type="ECO:0000256" key="1">
    <source>
        <dbReference type="ARBA" id="ARBA00001936"/>
    </source>
</evidence>
<evidence type="ECO:0000256" key="10">
    <source>
        <dbReference type="ARBA" id="ARBA00022989"/>
    </source>
</evidence>
<evidence type="ECO:0000256" key="2">
    <source>
        <dbReference type="ARBA" id="ARBA00004606"/>
    </source>
</evidence>
<dbReference type="Pfam" id="PF13733">
    <property type="entry name" value="Glyco_transf_7N"/>
    <property type="match status" value="1"/>
</dbReference>
<organism evidence="20 21">
    <name type="scientific">Pristionchus mayeri</name>
    <dbReference type="NCBI Taxonomy" id="1317129"/>
    <lineage>
        <taxon>Eukaryota</taxon>
        <taxon>Metazoa</taxon>
        <taxon>Ecdysozoa</taxon>
        <taxon>Nematoda</taxon>
        <taxon>Chromadorea</taxon>
        <taxon>Rhabditida</taxon>
        <taxon>Rhabditina</taxon>
        <taxon>Diplogasteromorpha</taxon>
        <taxon>Diplogasteroidea</taxon>
        <taxon>Neodiplogasteridae</taxon>
        <taxon>Pristionchus</taxon>
    </lineage>
</organism>
<reference evidence="21" key="1">
    <citation type="submission" date="2022-10" db="EMBL/GenBank/DDBJ databases">
        <title>Genome assembly of Pristionchus species.</title>
        <authorList>
            <person name="Yoshida K."/>
            <person name="Sommer R.J."/>
        </authorList>
    </citation>
    <scope>NUCLEOTIDE SEQUENCE [LARGE SCALE GENOMIC DNA]</scope>
    <source>
        <strain evidence="21">RS5460</strain>
    </source>
</reference>
<dbReference type="CDD" id="cd00899">
    <property type="entry name" value="b4GalT"/>
    <property type="match status" value="1"/>
</dbReference>
<evidence type="ECO:0000256" key="13">
    <source>
        <dbReference type="ARBA" id="ARBA00023180"/>
    </source>
</evidence>
<dbReference type="GO" id="GO:0033842">
    <property type="term" value="F:N-acetyl-beta-glucosaminyl-derivative 4-beta-N-acetylgalactosaminyltransferase activity"/>
    <property type="evidence" value="ECO:0007669"/>
    <property type="project" value="TreeGrafter"/>
</dbReference>
<dbReference type="Gene3D" id="3.90.550.10">
    <property type="entry name" value="Spore Coat Polysaccharide Biosynthesis Protein SpsA, Chain A"/>
    <property type="match status" value="1"/>
</dbReference>
<dbReference type="InterPro" id="IPR027791">
    <property type="entry name" value="Galactosyl_T_C"/>
</dbReference>